<dbReference type="InterPro" id="IPR001206">
    <property type="entry name" value="Diacylglycerol_kinase_cat_dom"/>
</dbReference>
<dbReference type="AlphaFoldDB" id="A0A939FSC0"/>
<keyword evidence="1" id="KW-0472">Membrane</keyword>
<evidence type="ECO:0000313" key="4">
    <source>
        <dbReference type="Proteomes" id="UP000664781"/>
    </source>
</evidence>
<comment type="caution">
    <text evidence="3">The sequence shown here is derived from an EMBL/GenBank/DDBJ whole genome shotgun (WGS) entry which is preliminary data.</text>
</comment>
<dbReference type="Pfam" id="PF00781">
    <property type="entry name" value="DAGK_cat"/>
    <property type="match status" value="1"/>
</dbReference>
<evidence type="ECO:0000256" key="1">
    <source>
        <dbReference type="SAM" id="Phobius"/>
    </source>
</evidence>
<organism evidence="3 4">
    <name type="scientific">Streptomyces triculaminicus</name>
    <dbReference type="NCBI Taxonomy" id="2816232"/>
    <lineage>
        <taxon>Bacteria</taxon>
        <taxon>Bacillati</taxon>
        <taxon>Actinomycetota</taxon>
        <taxon>Actinomycetes</taxon>
        <taxon>Kitasatosporales</taxon>
        <taxon>Streptomycetaceae</taxon>
        <taxon>Streptomyces</taxon>
    </lineage>
</organism>
<name>A0A939FSC0_9ACTN</name>
<dbReference type="SUPFAM" id="SSF111331">
    <property type="entry name" value="NAD kinase/diacylglycerol kinase-like"/>
    <property type="match status" value="1"/>
</dbReference>
<reference evidence="3" key="1">
    <citation type="submission" date="2021-03" db="EMBL/GenBank/DDBJ databases">
        <title>Streptomyces strains.</title>
        <authorList>
            <person name="Lund M.B."/>
            <person name="Toerring T."/>
        </authorList>
    </citation>
    <scope>NUCLEOTIDE SEQUENCE</scope>
    <source>
        <strain evidence="3">JCM 4242</strain>
    </source>
</reference>
<protein>
    <submittedName>
        <fullName evidence="3">Diacylglycerol kinase</fullName>
    </submittedName>
</protein>
<feature type="transmembrane region" description="Helical" evidence="1">
    <location>
        <begin position="40"/>
        <end position="61"/>
    </location>
</feature>
<dbReference type="SMART" id="SM00046">
    <property type="entry name" value="DAGKc"/>
    <property type="match status" value="1"/>
</dbReference>
<accession>A0A939FSC0</accession>
<feature type="transmembrane region" description="Helical" evidence="1">
    <location>
        <begin position="68"/>
        <end position="86"/>
    </location>
</feature>
<keyword evidence="1" id="KW-0812">Transmembrane</keyword>
<feature type="transmembrane region" description="Helical" evidence="1">
    <location>
        <begin position="92"/>
        <end position="112"/>
    </location>
</feature>
<dbReference type="Gene3D" id="3.40.50.10330">
    <property type="entry name" value="Probable inorganic polyphosphate/atp-NAD kinase, domain 1"/>
    <property type="match status" value="1"/>
</dbReference>
<keyword evidence="1" id="KW-1133">Transmembrane helix</keyword>
<dbReference type="PROSITE" id="PS50146">
    <property type="entry name" value="DAGK"/>
    <property type="match status" value="1"/>
</dbReference>
<keyword evidence="3" id="KW-0418">Kinase</keyword>
<sequence length="454" mass="46297">MRQVAAPGGARQRWSARVAVVAAVGAGVLLLSVAGFKSVALVAVGAAGLAVTAAAGWWALTRRGVARGAALVLAGAAPLAVLAAYVAARLLWIVVVSLALWALAAVTGRSALRADSAPRTAPGRPVPPPGRAFLLMNPRSGGGKVGRFRLKERAEALGAEVVLLGPGNWDAAGLARDAVARGADLLGVAGGDGTQALVADVAAEHDVPFVVIPAGTRNHFALDLGLDRDDPSRSLEALTDGVEFRVDLGRVGGRVFVNNASFGAYAEVVQSPAYRDDKAGTLLRLLPDVLTHQHGPRLTVGAGAVALDAPQAVLVSNNPYRVGDRAGLGRRDRLDGGVLGLVGVTVDSAVQAADLLRGRRAPGLVSLTAGEVVVDADGPEVRVGVDGEALTLPTPVRCVSEPGALRIRVPRHRPGVPPARPRLDWRRLWELAARAGRALPAAGSSGAAGPSGSG</sequence>
<keyword evidence="4" id="KW-1185">Reference proteome</keyword>
<evidence type="ECO:0000259" key="2">
    <source>
        <dbReference type="PROSITE" id="PS50146"/>
    </source>
</evidence>
<gene>
    <name evidence="3" type="ORF">J1792_25250</name>
</gene>
<feature type="domain" description="DAGKc" evidence="2">
    <location>
        <begin position="127"/>
        <end position="255"/>
    </location>
</feature>
<dbReference type="InterPro" id="IPR017438">
    <property type="entry name" value="ATP-NAD_kinase_N"/>
</dbReference>
<dbReference type="RefSeq" id="WP_086570239.1">
    <property type="nucleotide sequence ID" value="NZ_JAFMOF010000004.1"/>
</dbReference>
<dbReference type="InterPro" id="IPR016064">
    <property type="entry name" value="NAD/diacylglycerol_kinase_sf"/>
</dbReference>
<dbReference type="EMBL" id="JAFMOF010000004">
    <property type="protein sequence ID" value="MBO0655954.1"/>
    <property type="molecule type" value="Genomic_DNA"/>
</dbReference>
<dbReference type="Proteomes" id="UP000664781">
    <property type="component" value="Unassembled WGS sequence"/>
</dbReference>
<keyword evidence="3" id="KW-0808">Transferase</keyword>
<dbReference type="Gene3D" id="2.60.200.40">
    <property type="match status" value="1"/>
</dbReference>
<dbReference type="GO" id="GO:0016301">
    <property type="term" value="F:kinase activity"/>
    <property type="evidence" value="ECO:0007669"/>
    <property type="project" value="UniProtKB-KW"/>
</dbReference>
<evidence type="ECO:0000313" key="3">
    <source>
        <dbReference type="EMBL" id="MBO0655954.1"/>
    </source>
</evidence>
<feature type="transmembrane region" description="Helical" evidence="1">
    <location>
        <begin position="14"/>
        <end position="34"/>
    </location>
</feature>
<proteinExistence type="predicted"/>